<feature type="site" description="Important for beta-aspartyl-AMP intermediate formation" evidence="10">
    <location>
        <position position="389"/>
    </location>
</feature>
<dbReference type="InterPro" id="IPR051786">
    <property type="entry name" value="ASN_synthetase/amidase"/>
</dbReference>
<dbReference type="GO" id="GO:0005829">
    <property type="term" value="C:cytosol"/>
    <property type="evidence" value="ECO:0007669"/>
    <property type="project" value="TreeGrafter"/>
</dbReference>
<keyword evidence="4 9" id="KW-0547">Nucleotide-binding</keyword>
<dbReference type="Pfam" id="PF13522">
    <property type="entry name" value="GATase_6"/>
    <property type="match status" value="1"/>
</dbReference>
<dbReference type="InterPro" id="IPR014729">
    <property type="entry name" value="Rossmann-like_a/b/a_fold"/>
</dbReference>
<accession>A0A837CBR6</accession>
<evidence type="ECO:0000256" key="10">
    <source>
        <dbReference type="PIRSR" id="PIRSR001589-3"/>
    </source>
</evidence>
<dbReference type="GO" id="GO:0004066">
    <property type="term" value="F:asparagine synthase (glutamine-hydrolyzing) activity"/>
    <property type="evidence" value="ECO:0007669"/>
    <property type="project" value="UniProtKB-EC"/>
</dbReference>
<gene>
    <name evidence="12" type="ORF">BJA5080_03375</name>
</gene>
<dbReference type="EMBL" id="ADOU02000005">
    <property type="protein sequence ID" value="KGJ66754.1"/>
    <property type="molecule type" value="Genomic_DNA"/>
</dbReference>
<dbReference type="Gene3D" id="3.60.20.10">
    <property type="entry name" value="Glutamine Phosphoribosylpyrophosphate, subunit 1, domain 1"/>
    <property type="match status" value="1"/>
</dbReference>
<reference evidence="12 13" key="1">
    <citation type="journal article" date="2014" name="BMC Genomics">
        <title>Comparative genomics of Bradyrhizobium japonicum CPAC 15 and Bradyrhizobium diazoefficiens CPAC 7: elite model strains for understanding symbiotic performance with soybean.</title>
        <authorList>
            <person name="Siqueira A.F."/>
            <person name="Ormeno-Orrillo E."/>
            <person name="Souza R.C."/>
            <person name="Rodrigues E.P."/>
            <person name="Almeida L.G."/>
            <person name="Barcellos F.G."/>
            <person name="Batista J.S."/>
            <person name="Nakatami A.S."/>
            <person name="Martinez-Romero E."/>
            <person name="Vasconcelos A.T."/>
            <person name="Hungria M."/>
        </authorList>
    </citation>
    <scope>NUCLEOTIDE SEQUENCE [LARGE SCALE GENOMIC DNA]</scope>
    <source>
        <strain evidence="12 13">SEMIA 5080</strain>
    </source>
</reference>
<evidence type="ECO:0000256" key="1">
    <source>
        <dbReference type="ARBA" id="ARBA00005187"/>
    </source>
</evidence>
<feature type="active site" description="For GATase activity" evidence="8">
    <location>
        <position position="16"/>
    </location>
</feature>
<evidence type="ECO:0000313" key="12">
    <source>
        <dbReference type="EMBL" id="KGJ66754.1"/>
    </source>
</evidence>
<proteinExistence type="inferred from homology"/>
<keyword evidence="8" id="KW-0028">Amino-acid biosynthesis</keyword>
<evidence type="ECO:0000256" key="8">
    <source>
        <dbReference type="PIRSR" id="PIRSR001589-1"/>
    </source>
</evidence>
<dbReference type="PROSITE" id="PS51278">
    <property type="entry name" value="GATASE_TYPE_2"/>
    <property type="match status" value="1"/>
</dbReference>
<dbReference type="InterPro" id="IPR033738">
    <property type="entry name" value="AsnB_N"/>
</dbReference>
<sequence length="672" mass="75276">MPCVDVLIRELFSSMCGISGIWERNGCRLQDLKRRASAMTQTLSHRGPDDSGVWLSEQASIAFGQRRLAIIDLSPMGHQPMVSASGQYAITFNGEIYNFRELRAELERCGVRFRGNSDTEVIVEGFAQWGVKSTIARLNGMFAIAAWDAGERQLFLARDRMGEKPLYWTIFDGLVLFGSELKALRAHPGWKPSLNRGAIAAFLQHSYVPSPFTIYEDVYKLPPAGFVKIASAGGPEVGAYWDLAGVVSQGQSNPLQADEEGLVDELEALLHDAVSRRMIADVPLGAFLSGGYDSSTVAALMQNASLRPVKTFTISFENPTFDESKHAEAVARHLGTDHTTFPVSGADALDVVPKLAEMYDEPFADSSQIPTHIVSALTRKHVTVALSGDGGDELFSGYGRYQSTANFWRPRAKIPLALRRLVSSSICAVPPSTYNSIARYVPHFRRVPRVGQKAHRLAQILSMSSINSVYYQVLSQNQDNLVKGSQEVRTACWGRNLEILLPEPVDRMRYLDMCTYLPDDILTKVDRASMAVALEVRVPFLDHRLVEWVWKLPSFHNARARRPKHLLRRVLARHVPDHLVERPKMGFGIPLADWLRGPLRNWAEDLMDEACLSAGEIFHVEAIRSLWAEFLNGDTERDFLIWNILMFQAWHRRWGDASVADTETRRLASLLD</sequence>
<organism evidence="12 13">
    <name type="scientific">Bradyrhizobium diazoefficiens SEMIA 5080</name>
    <dbReference type="NCBI Taxonomy" id="754504"/>
    <lineage>
        <taxon>Bacteria</taxon>
        <taxon>Pseudomonadati</taxon>
        <taxon>Pseudomonadota</taxon>
        <taxon>Alphaproteobacteria</taxon>
        <taxon>Hyphomicrobiales</taxon>
        <taxon>Nitrobacteraceae</taxon>
        <taxon>Bradyrhizobium</taxon>
    </lineage>
</organism>
<feature type="binding site" evidence="9">
    <location>
        <begin position="387"/>
        <end position="388"/>
    </location>
    <ligand>
        <name>ATP</name>
        <dbReference type="ChEBI" id="CHEBI:30616"/>
    </ligand>
</feature>
<evidence type="ECO:0000256" key="4">
    <source>
        <dbReference type="ARBA" id="ARBA00022741"/>
    </source>
</evidence>
<evidence type="ECO:0000256" key="7">
    <source>
        <dbReference type="ARBA" id="ARBA00048741"/>
    </source>
</evidence>
<dbReference type="Proteomes" id="UP000024900">
    <property type="component" value="Unassembled WGS sequence"/>
</dbReference>
<evidence type="ECO:0000259" key="11">
    <source>
        <dbReference type="PROSITE" id="PS51278"/>
    </source>
</evidence>
<keyword evidence="8" id="KW-0061">Asparagine biosynthesis</keyword>
<dbReference type="SUPFAM" id="SSF52402">
    <property type="entry name" value="Adenine nucleotide alpha hydrolases-like"/>
    <property type="match status" value="1"/>
</dbReference>
<dbReference type="InterPro" id="IPR001962">
    <property type="entry name" value="Asn_synthase"/>
</dbReference>
<dbReference type="InterPro" id="IPR006426">
    <property type="entry name" value="Asn_synth_AEB"/>
</dbReference>
<dbReference type="GO" id="GO:0006529">
    <property type="term" value="P:asparagine biosynthetic process"/>
    <property type="evidence" value="ECO:0007669"/>
    <property type="project" value="UniProtKB-KW"/>
</dbReference>
<dbReference type="GO" id="GO:0005524">
    <property type="term" value="F:ATP binding"/>
    <property type="evidence" value="ECO:0007669"/>
    <property type="project" value="UniProtKB-KW"/>
</dbReference>
<feature type="domain" description="Glutamine amidotransferase type-2" evidence="11">
    <location>
        <begin position="16"/>
        <end position="232"/>
    </location>
</feature>
<dbReference type="CDD" id="cd00712">
    <property type="entry name" value="AsnB"/>
    <property type="match status" value="1"/>
</dbReference>
<name>A0A837CBR6_9BRAD</name>
<dbReference type="CDD" id="cd01991">
    <property type="entry name" value="Asn_synthase_B_C"/>
    <property type="match status" value="1"/>
</dbReference>
<keyword evidence="5 9" id="KW-0067">ATP-binding</keyword>
<evidence type="ECO:0000256" key="2">
    <source>
        <dbReference type="ARBA" id="ARBA00005752"/>
    </source>
</evidence>
<dbReference type="InterPro" id="IPR017932">
    <property type="entry name" value="GATase_2_dom"/>
</dbReference>
<dbReference type="EC" id="6.3.5.4" evidence="3"/>
<dbReference type="NCBIfam" id="TIGR01536">
    <property type="entry name" value="asn_synth_AEB"/>
    <property type="match status" value="1"/>
</dbReference>
<evidence type="ECO:0000256" key="3">
    <source>
        <dbReference type="ARBA" id="ARBA00012737"/>
    </source>
</evidence>
<dbReference type="InterPro" id="IPR029055">
    <property type="entry name" value="Ntn_hydrolases_N"/>
</dbReference>
<dbReference type="PIRSF" id="PIRSF001589">
    <property type="entry name" value="Asn_synthetase_glu-h"/>
    <property type="match status" value="1"/>
</dbReference>
<comment type="pathway">
    <text evidence="1">Amino-acid biosynthesis; L-asparagine biosynthesis; L-asparagine from L-aspartate (L-Gln route): step 1/1.</text>
</comment>
<keyword evidence="6 8" id="KW-0315">Glutamine amidotransferase</keyword>
<evidence type="ECO:0000313" key="13">
    <source>
        <dbReference type="Proteomes" id="UP000024900"/>
    </source>
</evidence>
<dbReference type="PANTHER" id="PTHR43284:SF1">
    <property type="entry name" value="ASPARAGINE SYNTHETASE"/>
    <property type="match status" value="1"/>
</dbReference>
<protein>
    <recommendedName>
        <fullName evidence="3">asparagine synthase (glutamine-hydrolyzing)</fullName>
        <ecNumber evidence="3">6.3.5.4</ecNumber>
    </recommendedName>
</protein>
<dbReference type="AlphaFoldDB" id="A0A837CBR6"/>
<dbReference type="Gene3D" id="3.40.50.620">
    <property type="entry name" value="HUPs"/>
    <property type="match status" value="1"/>
</dbReference>
<evidence type="ECO:0000256" key="9">
    <source>
        <dbReference type="PIRSR" id="PIRSR001589-2"/>
    </source>
</evidence>
<comment type="caution">
    <text evidence="12">The sequence shown here is derived from an EMBL/GenBank/DDBJ whole genome shotgun (WGS) entry which is preliminary data.</text>
</comment>
<feature type="binding site" evidence="9">
    <location>
        <position position="118"/>
    </location>
    <ligand>
        <name>L-glutamine</name>
        <dbReference type="ChEBI" id="CHEBI:58359"/>
    </ligand>
</feature>
<comment type="similarity">
    <text evidence="2">Belongs to the asparagine synthetase family.</text>
</comment>
<dbReference type="SUPFAM" id="SSF56235">
    <property type="entry name" value="N-terminal nucleophile aminohydrolases (Ntn hydrolases)"/>
    <property type="match status" value="1"/>
</dbReference>
<dbReference type="PANTHER" id="PTHR43284">
    <property type="entry name" value="ASPARAGINE SYNTHETASE (GLUTAMINE-HYDROLYZING)"/>
    <property type="match status" value="1"/>
</dbReference>
<dbReference type="Pfam" id="PF00733">
    <property type="entry name" value="Asn_synthase"/>
    <property type="match status" value="1"/>
</dbReference>
<evidence type="ECO:0000256" key="5">
    <source>
        <dbReference type="ARBA" id="ARBA00022840"/>
    </source>
</evidence>
<evidence type="ECO:0000256" key="6">
    <source>
        <dbReference type="ARBA" id="ARBA00022962"/>
    </source>
</evidence>
<comment type="catalytic activity">
    <reaction evidence="7">
        <text>L-aspartate + L-glutamine + ATP + H2O = L-asparagine + L-glutamate + AMP + diphosphate + H(+)</text>
        <dbReference type="Rhea" id="RHEA:12228"/>
        <dbReference type="ChEBI" id="CHEBI:15377"/>
        <dbReference type="ChEBI" id="CHEBI:15378"/>
        <dbReference type="ChEBI" id="CHEBI:29985"/>
        <dbReference type="ChEBI" id="CHEBI:29991"/>
        <dbReference type="ChEBI" id="CHEBI:30616"/>
        <dbReference type="ChEBI" id="CHEBI:33019"/>
        <dbReference type="ChEBI" id="CHEBI:58048"/>
        <dbReference type="ChEBI" id="CHEBI:58359"/>
        <dbReference type="ChEBI" id="CHEBI:456215"/>
        <dbReference type="EC" id="6.3.5.4"/>
    </reaction>
</comment>
<feature type="binding site" evidence="9">
    <location>
        <position position="314"/>
    </location>
    <ligand>
        <name>ATP</name>
        <dbReference type="ChEBI" id="CHEBI:30616"/>
    </ligand>
</feature>